<keyword evidence="3" id="KW-1003">Cell membrane</keyword>
<evidence type="ECO:0000256" key="1">
    <source>
        <dbReference type="ARBA" id="ARBA00004651"/>
    </source>
</evidence>
<keyword evidence="7 8" id="KW-0472">Membrane</keyword>
<evidence type="ECO:0000256" key="8">
    <source>
        <dbReference type="RuleBase" id="RU363032"/>
    </source>
</evidence>
<dbReference type="GO" id="GO:0022857">
    <property type="term" value="F:transmembrane transporter activity"/>
    <property type="evidence" value="ECO:0007669"/>
    <property type="project" value="InterPro"/>
</dbReference>
<dbReference type="NCBIfam" id="TIGR01726">
    <property type="entry name" value="HEQRo_perm_3TM"/>
    <property type="match status" value="1"/>
</dbReference>
<dbReference type="InterPro" id="IPR000515">
    <property type="entry name" value="MetI-like"/>
</dbReference>
<reference evidence="11" key="1">
    <citation type="submission" date="2017-12" db="EMBL/GenBank/DDBJ databases">
        <title>Whole genome sequencing of Acidipropionibacterium jensenii strains JS279 and JS280.</title>
        <authorList>
            <person name="Deptula P."/>
            <person name="Laine P."/>
            <person name="Smolander O.-P."/>
            <person name="Paulin L."/>
            <person name="Auvinen P."/>
            <person name="Varmanen P."/>
        </authorList>
    </citation>
    <scope>NUCLEOTIDE SEQUENCE [LARGE SCALE GENOMIC DNA]</scope>
    <source>
        <strain evidence="11">JS280</strain>
    </source>
</reference>
<dbReference type="KEGG" id="aji:C0Z10_00975"/>
<evidence type="ECO:0000313" key="10">
    <source>
        <dbReference type="EMBL" id="AZZ40610.1"/>
    </source>
</evidence>
<evidence type="ECO:0000256" key="3">
    <source>
        <dbReference type="ARBA" id="ARBA00022475"/>
    </source>
</evidence>
<comment type="subcellular location">
    <subcellularLocation>
        <location evidence="1 8">Cell membrane</location>
        <topology evidence="1 8">Multi-pass membrane protein</topology>
    </subcellularLocation>
</comment>
<protein>
    <submittedName>
        <fullName evidence="10">Ectoine/hydroxyectoine ABC transporter permease subunit EhuD</fullName>
    </submittedName>
</protein>
<keyword evidence="4 8" id="KW-0812">Transmembrane</keyword>
<dbReference type="NCBIfam" id="TIGR03003">
    <property type="entry name" value="ectoine_ehuD"/>
    <property type="match status" value="1"/>
</dbReference>
<dbReference type="SUPFAM" id="SSF161098">
    <property type="entry name" value="MetI-like"/>
    <property type="match status" value="1"/>
</dbReference>
<evidence type="ECO:0000256" key="2">
    <source>
        <dbReference type="ARBA" id="ARBA00022448"/>
    </source>
</evidence>
<dbReference type="InterPro" id="IPR043429">
    <property type="entry name" value="ArtM/GltK/GlnP/TcyL/YhdX-like"/>
</dbReference>
<evidence type="ECO:0000313" key="11">
    <source>
        <dbReference type="Proteomes" id="UP000285875"/>
    </source>
</evidence>
<dbReference type="PROSITE" id="PS50928">
    <property type="entry name" value="ABC_TM1"/>
    <property type="match status" value="1"/>
</dbReference>
<organism evidence="10 11">
    <name type="scientific">Acidipropionibacterium jensenii</name>
    <dbReference type="NCBI Taxonomy" id="1749"/>
    <lineage>
        <taxon>Bacteria</taxon>
        <taxon>Bacillati</taxon>
        <taxon>Actinomycetota</taxon>
        <taxon>Actinomycetes</taxon>
        <taxon>Propionibacteriales</taxon>
        <taxon>Propionibacteriaceae</taxon>
        <taxon>Acidipropionibacterium</taxon>
    </lineage>
</organism>
<dbReference type="InterPro" id="IPR010065">
    <property type="entry name" value="AA_ABC_transptr_permease_3TM"/>
</dbReference>
<dbReference type="GO" id="GO:0043190">
    <property type="term" value="C:ATP-binding cassette (ABC) transporter complex"/>
    <property type="evidence" value="ECO:0007669"/>
    <property type="project" value="InterPro"/>
</dbReference>
<dbReference type="PANTHER" id="PTHR30614:SF0">
    <property type="entry name" value="L-CYSTINE TRANSPORT SYSTEM PERMEASE PROTEIN TCYL"/>
    <property type="match status" value="1"/>
</dbReference>
<evidence type="ECO:0000256" key="6">
    <source>
        <dbReference type="ARBA" id="ARBA00022989"/>
    </source>
</evidence>
<dbReference type="EMBL" id="CP025570">
    <property type="protein sequence ID" value="AZZ40610.1"/>
    <property type="molecule type" value="Genomic_DNA"/>
</dbReference>
<feature type="domain" description="ABC transmembrane type-1" evidence="9">
    <location>
        <begin position="19"/>
        <end position="207"/>
    </location>
</feature>
<dbReference type="PANTHER" id="PTHR30614">
    <property type="entry name" value="MEMBRANE COMPONENT OF AMINO ACID ABC TRANSPORTER"/>
    <property type="match status" value="1"/>
</dbReference>
<feature type="transmembrane region" description="Helical" evidence="8">
    <location>
        <begin position="20"/>
        <end position="43"/>
    </location>
</feature>
<gene>
    <name evidence="10" type="primary">ehuD</name>
    <name evidence="10" type="ORF">C0Z10_00975</name>
</gene>
<feature type="transmembrane region" description="Helical" evidence="8">
    <location>
        <begin position="55"/>
        <end position="78"/>
    </location>
</feature>
<keyword evidence="6 8" id="KW-1133">Transmembrane helix</keyword>
<name>A0A3Q9UMR1_9ACTN</name>
<dbReference type="GO" id="GO:0006865">
    <property type="term" value="P:amino acid transport"/>
    <property type="evidence" value="ECO:0007669"/>
    <property type="project" value="UniProtKB-KW"/>
</dbReference>
<comment type="similarity">
    <text evidence="8">Belongs to the binding-protein-dependent transport system permease family.</text>
</comment>
<evidence type="ECO:0000256" key="5">
    <source>
        <dbReference type="ARBA" id="ARBA00022970"/>
    </source>
</evidence>
<dbReference type="CDD" id="cd06261">
    <property type="entry name" value="TM_PBP2"/>
    <property type="match status" value="1"/>
</dbReference>
<dbReference type="InterPro" id="IPR035906">
    <property type="entry name" value="MetI-like_sf"/>
</dbReference>
<dbReference type="Pfam" id="PF00528">
    <property type="entry name" value="BPD_transp_1"/>
    <property type="match status" value="1"/>
</dbReference>
<dbReference type="InterPro" id="IPR014341">
    <property type="entry name" value="Ectoine_EhuD"/>
</dbReference>
<dbReference type="AlphaFoldDB" id="A0A3Q9UMR1"/>
<keyword evidence="5" id="KW-0029">Amino-acid transport</keyword>
<evidence type="ECO:0000256" key="4">
    <source>
        <dbReference type="ARBA" id="ARBA00022692"/>
    </source>
</evidence>
<evidence type="ECO:0000259" key="9">
    <source>
        <dbReference type="PROSITE" id="PS50928"/>
    </source>
</evidence>
<evidence type="ECO:0000256" key="7">
    <source>
        <dbReference type="ARBA" id="ARBA00023136"/>
    </source>
</evidence>
<dbReference type="Gene3D" id="1.10.3720.10">
    <property type="entry name" value="MetI-like"/>
    <property type="match status" value="1"/>
</dbReference>
<keyword evidence="2 8" id="KW-0813">Transport</keyword>
<dbReference type="Proteomes" id="UP000285875">
    <property type="component" value="Chromosome"/>
</dbReference>
<accession>A0A3Q9UMR1</accession>
<proteinExistence type="inferred from homology"/>
<feature type="transmembrane region" description="Helical" evidence="8">
    <location>
        <begin position="189"/>
        <end position="207"/>
    </location>
</feature>
<sequence length="218" mass="23988">MMWDPDYATYVFPALLKGLGVTVEVTLIGSAIALALGLIVAILRSLRIPGLSQLLWFYVEFIRGTPVLVQAYFAFFVLPKAGVQLDPLVTGIIVMGINYSAYMAEVYRAGIESVPVGQWEAVRALSLPTGRAWRRIIIPQAVRPMVPALGNYVIQMFKDSAILSAITVAELMSRALQAGSTYYRYTEPLTLAGILFLAVSYISSLGVQRLEKRLVINK</sequence>